<sequence length="249" mass="26363">MKKGTRVKSLGYDLRHSARKRNWLYSNGCRYLNYFNGPDGNLTRNLIIGMPEATVFGSPVVGENFVEFTHGIAYLNTGILENDGMTLLAAGVGPNPGDDSLMISNYGGKLQGSTTATTTGTSLMFRASTTASGIVTVIDDVSGASSLIQSNFAYVNGSNQFLAMRFGPALGGVDAWNMTNTAYKNTPFGSGKHVALGDAFLIGSSYGLGTGKKVKMFGAAIFDRVLGASEISTVYQAMKADFLLDNIAV</sequence>
<name>A0A7T3N9R4_9CAUD</name>
<dbReference type="KEGG" id="vg:80456976"/>
<organism evidence="1 2">
    <name type="scientific">Serratia phage vB_SmaS_Rovert</name>
    <dbReference type="NCBI Taxonomy" id="2777363"/>
    <lineage>
        <taxon>Viruses</taxon>
        <taxon>Duplodnaviria</taxon>
        <taxon>Heunggongvirae</taxon>
        <taxon>Uroviricota</taxon>
        <taxon>Caudoviricetes</taxon>
        <taxon>Rovertvirus</taxon>
        <taxon>Rovertvirus rovert</taxon>
    </lineage>
</organism>
<evidence type="ECO:0000313" key="1">
    <source>
        <dbReference type="EMBL" id="QPX74989.1"/>
    </source>
</evidence>
<dbReference type="RefSeq" id="YP_010774075.1">
    <property type="nucleotide sequence ID" value="NC_074751.1"/>
</dbReference>
<reference evidence="1 2" key="1">
    <citation type="submission" date="2020-09" db="EMBL/GenBank/DDBJ databases">
        <authorList>
            <person name="Marshall N."/>
            <person name="Wilson M.E."/>
            <person name="Walker J.K."/>
            <person name="Johnson L."/>
            <person name="Sharma R."/>
            <person name="Carr E."/>
            <person name="Grose J.H."/>
        </authorList>
    </citation>
    <scope>NUCLEOTIDE SEQUENCE [LARGE SCALE GENOMIC DNA]</scope>
</reference>
<accession>A0A7T3N9R4</accession>
<dbReference type="EMBL" id="MW021761">
    <property type="protein sequence ID" value="QPX74989.1"/>
    <property type="molecule type" value="Genomic_DNA"/>
</dbReference>
<protein>
    <submittedName>
        <fullName evidence="1">Uncharacterized protein</fullName>
    </submittedName>
</protein>
<evidence type="ECO:0000313" key="2">
    <source>
        <dbReference type="Proteomes" id="UP000595249"/>
    </source>
</evidence>
<keyword evidence="2" id="KW-1185">Reference proteome</keyword>
<proteinExistence type="predicted"/>
<dbReference type="Proteomes" id="UP000595249">
    <property type="component" value="Segment"/>
</dbReference>
<dbReference type="GeneID" id="80456976"/>